<dbReference type="Proteomes" id="UP000331127">
    <property type="component" value="Unassembled WGS sequence"/>
</dbReference>
<evidence type="ECO:0000256" key="2">
    <source>
        <dbReference type="ARBA" id="ARBA00023125"/>
    </source>
</evidence>
<dbReference type="SUPFAM" id="SSF46689">
    <property type="entry name" value="Homeodomain-like"/>
    <property type="match status" value="1"/>
</dbReference>
<protein>
    <submittedName>
        <fullName evidence="6">TetR family transcriptional regulator</fullName>
    </submittedName>
</protein>
<feature type="DNA-binding region" description="H-T-H motif" evidence="4">
    <location>
        <begin position="39"/>
        <end position="58"/>
    </location>
</feature>
<evidence type="ECO:0000259" key="5">
    <source>
        <dbReference type="PROSITE" id="PS50977"/>
    </source>
</evidence>
<evidence type="ECO:0000313" key="7">
    <source>
        <dbReference type="Proteomes" id="UP000331127"/>
    </source>
</evidence>
<dbReference type="Pfam" id="PF17929">
    <property type="entry name" value="TetR_C_34"/>
    <property type="match status" value="1"/>
</dbReference>
<feature type="domain" description="HTH tetR-type" evidence="5">
    <location>
        <begin position="16"/>
        <end position="76"/>
    </location>
</feature>
<dbReference type="PRINTS" id="PR00455">
    <property type="entry name" value="HTHTETR"/>
</dbReference>
<dbReference type="InterPro" id="IPR009057">
    <property type="entry name" value="Homeodomain-like_sf"/>
</dbReference>
<dbReference type="Gene3D" id="1.10.357.10">
    <property type="entry name" value="Tetracycline Repressor, domain 2"/>
    <property type="match status" value="1"/>
</dbReference>
<keyword evidence="1" id="KW-0805">Transcription regulation</keyword>
<gene>
    <name evidence="6" type="ORF">Amac_057750</name>
</gene>
<evidence type="ECO:0000256" key="3">
    <source>
        <dbReference type="ARBA" id="ARBA00023163"/>
    </source>
</evidence>
<dbReference type="InterPro" id="IPR041483">
    <property type="entry name" value="TetR_C_34"/>
</dbReference>
<dbReference type="InterPro" id="IPR001647">
    <property type="entry name" value="HTH_TetR"/>
</dbReference>
<evidence type="ECO:0000256" key="4">
    <source>
        <dbReference type="PROSITE-ProRule" id="PRU00335"/>
    </source>
</evidence>
<dbReference type="OrthoDB" id="6637160at2"/>
<comment type="caution">
    <text evidence="6">The sequence shown here is derived from an EMBL/GenBank/DDBJ whole genome shotgun (WGS) entry which is preliminary data.</text>
</comment>
<dbReference type="GO" id="GO:0000976">
    <property type="term" value="F:transcription cis-regulatory region binding"/>
    <property type="evidence" value="ECO:0007669"/>
    <property type="project" value="TreeGrafter"/>
</dbReference>
<dbReference type="InterPro" id="IPR050109">
    <property type="entry name" value="HTH-type_TetR-like_transc_reg"/>
</dbReference>
<proteinExistence type="predicted"/>
<keyword evidence="7" id="KW-1185">Reference proteome</keyword>
<evidence type="ECO:0000313" key="6">
    <source>
        <dbReference type="EMBL" id="GES12178.1"/>
    </source>
</evidence>
<dbReference type="Pfam" id="PF00440">
    <property type="entry name" value="TetR_N"/>
    <property type="match status" value="1"/>
</dbReference>
<evidence type="ECO:0000256" key="1">
    <source>
        <dbReference type="ARBA" id="ARBA00023015"/>
    </source>
</evidence>
<dbReference type="EMBL" id="BLAE01000035">
    <property type="protein sequence ID" value="GES12178.1"/>
    <property type="molecule type" value="Genomic_DNA"/>
</dbReference>
<keyword evidence="3" id="KW-0804">Transcription</keyword>
<dbReference type="GO" id="GO:0003700">
    <property type="term" value="F:DNA-binding transcription factor activity"/>
    <property type="evidence" value="ECO:0007669"/>
    <property type="project" value="TreeGrafter"/>
</dbReference>
<name>A0A5M3X1J0_9ACTN</name>
<organism evidence="6 7">
    <name type="scientific">Acrocarpospora macrocephala</name>
    <dbReference type="NCBI Taxonomy" id="150177"/>
    <lineage>
        <taxon>Bacteria</taxon>
        <taxon>Bacillati</taxon>
        <taxon>Actinomycetota</taxon>
        <taxon>Actinomycetes</taxon>
        <taxon>Streptosporangiales</taxon>
        <taxon>Streptosporangiaceae</taxon>
        <taxon>Acrocarpospora</taxon>
    </lineage>
</organism>
<reference evidence="6 7" key="1">
    <citation type="submission" date="2019-10" db="EMBL/GenBank/DDBJ databases">
        <title>Whole genome shotgun sequence of Acrocarpospora macrocephala NBRC 16266.</title>
        <authorList>
            <person name="Ichikawa N."/>
            <person name="Kimura A."/>
            <person name="Kitahashi Y."/>
            <person name="Komaki H."/>
            <person name="Oguchi A."/>
        </authorList>
    </citation>
    <scope>NUCLEOTIDE SEQUENCE [LARGE SCALE GENOMIC DNA]</scope>
    <source>
        <strain evidence="6 7">NBRC 16266</strain>
    </source>
</reference>
<keyword evidence="2 4" id="KW-0238">DNA-binding</keyword>
<dbReference type="PROSITE" id="PS50977">
    <property type="entry name" value="HTH_TETR_2"/>
    <property type="match status" value="1"/>
</dbReference>
<accession>A0A5M3X1J0</accession>
<dbReference type="PANTHER" id="PTHR30055">
    <property type="entry name" value="HTH-TYPE TRANSCRIPTIONAL REGULATOR RUTR"/>
    <property type="match status" value="1"/>
</dbReference>
<sequence length="214" mass="23162">MAQVTFIRARRPEQKQLRREAILAAARELALEVGVQHVSLGSVAAAVGLAKSNVVRYFGTREEIYLELAAEAWQEWADAVTALLRAGGDPIMVLTETLDARPLFCDLLSQTSTTLEHNVSVDAARKFKLVALRVMAELGAEVGAVHPELTESESTELVMAASALAGTLYPVVHPSPIMTELYAQEPEIAASCPQMIPTMVRTLSAIAMGLPRLR</sequence>
<dbReference type="PANTHER" id="PTHR30055:SF234">
    <property type="entry name" value="HTH-TYPE TRANSCRIPTIONAL REGULATOR BETI"/>
    <property type="match status" value="1"/>
</dbReference>
<dbReference type="RefSeq" id="WP_155357507.1">
    <property type="nucleotide sequence ID" value="NZ_BAAAHL010000012.1"/>
</dbReference>
<dbReference type="AlphaFoldDB" id="A0A5M3X1J0"/>